<evidence type="ECO:0000256" key="1">
    <source>
        <dbReference type="SAM" id="MobiDB-lite"/>
    </source>
</evidence>
<evidence type="ECO:0000313" key="2">
    <source>
        <dbReference type="EMBL" id="KAF5367370.1"/>
    </source>
</evidence>
<proteinExistence type="predicted"/>
<dbReference type="Proteomes" id="UP000559256">
    <property type="component" value="Unassembled WGS sequence"/>
</dbReference>
<keyword evidence="3" id="KW-1185">Reference proteome</keyword>
<protein>
    <submittedName>
        <fullName evidence="2">Uncharacterized protein</fullName>
    </submittedName>
</protein>
<feature type="compositionally biased region" description="Basic and acidic residues" evidence="1">
    <location>
        <begin position="30"/>
        <end position="49"/>
    </location>
</feature>
<dbReference type="EMBL" id="JAACJM010000019">
    <property type="protein sequence ID" value="KAF5367370.1"/>
    <property type="molecule type" value="Genomic_DNA"/>
</dbReference>
<gene>
    <name evidence="2" type="ORF">D9758_003731</name>
</gene>
<comment type="caution">
    <text evidence="2">The sequence shown here is derived from an EMBL/GenBank/DDBJ whole genome shotgun (WGS) entry which is preliminary data.</text>
</comment>
<name>A0A8H5LRI9_9AGAR</name>
<feature type="region of interest" description="Disordered" evidence="1">
    <location>
        <begin position="1"/>
        <end position="70"/>
    </location>
</feature>
<sequence>MDYHSRNACNPQDPHVSSDIDSFSDSDWLDISRESDNESLSSRDSEHIEAASSSLSRRSSFSTGSSRDGEVEAWEGFVEDSADEATPHTRALAPEHRLDIGLISEPDANGNTAEEEKLVRDGLDQSVIGTLSASRSSSYPSTVQNSLRDLRLSFPDPLTSSRDELNRSYDTVLPTEADISISSEETESSVPDAMSDSLSTQDPSLFPTPEVLAQDVQSSWPSETIEHLSSDFEVVLYGRSSHVKWTFVRDLIRKAGLGDGHFSSSVVESVLDREYGAIQLIDNIPVTDRTYGASPVPRSGASPSRPSLAVIFLPSLPPLLDEHTRYLPVITPCSDDSQSSDNIVEEAKAAWSTFSIPASRVLYLQGRSTCSLFAAKDVDKLDPVLARRSLQQLHTPMRSWTGLFEQFNTAHAVTIFALFLLVGFSLNTTLGVQSSKPSTVIALMSPSRVTLGPSIPLNSSAILLRTTSSLSTVPVPLKNSLAIFSRGPTPLSTSPSSFAAAAPSTSKDIQTVSAESMLVIKAMKDLIIRPTTEVENVVTKATPPPVPATTPKSEEESSSSLSLRLVDSLSVIVETTVKALIEVASSEYNELLVVIDEFVRAIDRQRRLIVEQSKSTVQIIREHVGYRHNRAKGRAREIKERTTWAGRQVILYASGGAEVARKRAHTLKDKVTFSTAWSSYTKAHGEWSHRLHNGRPGGGTLGAKLET</sequence>
<feature type="region of interest" description="Disordered" evidence="1">
    <location>
        <begin position="539"/>
        <end position="559"/>
    </location>
</feature>
<dbReference type="AlphaFoldDB" id="A0A8H5LRI9"/>
<feature type="region of interest" description="Disordered" evidence="1">
    <location>
        <begin position="176"/>
        <end position="198"/>
    </location>
</feature>
<accession>A0A8H5LRI9</accession>
<evidence type="ECO:0000313" key="3">
    <source>
        <dbReference type="Proteomes" id="UP000559256"/>
    </source>
</evidence>
<dbReference type="OrthoDB" id="3256495at2759"/>
<feature type="region of interest" description="Disordered" evidence="1">
    <location>
        <begin position="688"/>
        <end position="707"/>
    </location>
</feature>
<organism evidence="2 3">
    <name type="scientific">Tetrapyrgos nigripes</name>
    <dbReference type="NCBI Taxonomy" id="182062"/>
    <lineage>
        <taxon>Eukaryota</taxon>
        <taxon>Fungi</taxon>
        <taxon>Dikarya</taxon>
        <taxon>Basidiomycota</taxon>
        <taxon>Agaricomycotina</taxon>
        <taxon>Agaricomycetes</taxon>
        <taxon>Agaricomycetidae</taxon>
        <taxon>Agaricales</taxon>
        <taxon>Marasmiineae</taxon>
        <taxon>Marasmiaceae</taxon>
        <taxon>Tetrapyrgos</taxon>
    </lineage>
</organism>
<reference evidence="2 3" key="1">
    <citation type="journal article" date="2020" name="ISME J.">
        <title>Uncovering the hidden diversity of litter-decomposition mechanisms in mushroom-forming fungi.</title>
        <authorList>
            <person name="Floudas D."/>
            <person name="Bentzer J."/>
            <person name="Ahren D."/>
            <person name="Johansson T."/>
            <person name="Persson P."/>
            <person name="Tunlid A."/>
        </authorList>
    </citation>
    <scope>NUCLEOTIDE SEQUENCE [LARGE SCALE GENOMIC DNA]</scope>
    <source>
        <strain evidence="2 3">CBS 291.85</strain>
    </source>
</reference>
<feature type="compositionally biased region" description="Low complexity" evidence="1">
    <location>
        <begin position="52"/>
        <end position="66"/>
    </location>
</feature>